<evidence type="ECO:0000313" key="1">
    <source>
        <dbReference type="EMBL" id="KAD2392846.1"/>
    </source>
</evidence>
<dbReference type="PANTHER" id="PTHR36617:SF5">
    <property type="entry name" value="OS05G0421675 PROTEIN"/>
    <property type="match status" value="1"/>
</dbReference>
<dbReference type="AlphaFoldDB" id="A0A5N6LKZ3"/>
<keyword evidence="2" id="KW-1185">Reference proteome</keyword>
<reference evidence="1 2" key="1">
    <citation type="submission" date="2019-05" db="EMBL/GenBank/DDBJ databases">
        <title>Mikania micrantha, genome provides insights into the molecular mechanism of rapid growth.</title>
        <authorList>
            <person name="Liu B."/>
        </authorList>
    </citation>
    <scope>NUCLEOTIDE SEQUENCE [LARGE SCALE GENOMIC DNA]</scope>
    <source>
        <strain evidence="1">NLD-2019</strain>
        <tissue evidence="1">Leaf</tissue>
    </source>
</reference>
<dbReference type="OrthoDB" id="1743609at2759"/>
<sequence>MLAKWWWKLKTEKGRLWTRIIWSFHHNSSSWCYIPVSVSMPGVWKSIGKIGKDLLKCNVDLTKLISGKVGKGDQVRFWIDKWLGNDSFDKLFPSLFNKEVSKSCTIKERYNIVGRNIIWEWSWNVSNFNPQEQMELNNLSQLLLQANITNEEDAWRWEDPPNFSFSVNCIKRLCQKQSDRVWEERMDTNL</sequence>
<accession>A0A5N6LKZ3</accession>
<name>A0A5N6LKZ3_9ASTR</name>
<protein>
    <recommendedName>
        <fullName evidence="3">Reverse transcriptase zinc-binding domain-containing protein</fullName>
    </recommendedName>
</protein>
<evidence type="ECO:0008006" key="3">
    <source>
        <dbReference type="Google" id="ProtNLM"/>
    </source>
</evidence>
<comment type="caution">
    <text evidence="1">The sequence shown here is derived from an EMBL/GenBank/DDBJ whole genome shotgun (WGS) entry which is preliminary data.</text>
</comment>
<evidence type="ECO:0000313" key="2">
    <source>
        <dbReference type="Proteomes" id="UP000326396"/>
    </source>
</evidence>
<gene>
    <name evidence="1" type="ORF">E3N88_39823</name>
</gene>
<organism evidence="1 2">
    <name type="scientific">Mikania micrantha</name>
    <name type="common">bitter vine</name>
    <dbReference type="NCBI Taxonomy" id="192012"/>
    <lineage>
        <taxon>Eukaryota</taxon>
        <taxon>Viridiplantae</taxon>
        <taxon>Streptophyta</taxon>
        <taxon>Embryophyta</taxon>
        <taxon>Tracheophyta</taxon>
        <taxon>Spermatophyta</taxon>
        <taxon>Magnoliopsida</taxon>
        <taxon>eudicotyledons</taxon>
        <taxon>Gunneridae</taxon>
        <taxon>Pentapetalae</taxon>
        <taxon>asterids</taxon>
        <taxon>campanulids</taxon>
        <taxon>Asterales</taxon>
        <taxon>Asteraceae</taxon>
        <taxon>Asteroideae</taxon>
        <taxon>Heliantheae alliance</taxon>
        <taxon>Eupatorieae</taxon>
        <taxon>Mikania</taxon>
    </lineage>
</organism>
<dbReference type="PANTHER" id="PTHR36617">
    <property type="entry name" value="PROTEIN, PUTATIVE-RELATED"/>
    <property type="match status" value="1"/>
</dbReference>
<proteinExistence type="predicted"/>
<dbReference type="Proteomes" id="UP000326396">
    <property type="component" value="Linkage Group LG9"/>
</dbReference>
<dbReference type="EMBL" id="SZYD01000019">
    <property type="protein sequence ID" value="KAD2392846.1"/>
    <property type="molecule type" value="Genomic_DNA"/>
</dbReference>